<name>A0A6V8HPS8_TALPI</name>
<protein>
    <submittedName>
        <fullName evidence="3">Uncharacterized protein</fullName>
    </submittedName>
</protein>
<keyword evidence="1" id="KW-0175">Coiled coil</keyword>
<reference evidence="4" key="1">
    <citation type="journal article" date="2015" name="Genome Announc.">
        <title>Draft genome sequence of Talaromyces cellulolyticus strain Y-94, a source of lignocellulosic biomass-degrading enzymes.</title>
        <authorList>
            <person name="Fujii T."/>
            <person name="Koike H."/>
            <person name="Sawayama S."/>
            <person name="Yano S."/>
            <person name="Inoue H."/>
        </authorList>
    </citation>
    <scope>NUCLEOTIDE SEQUENCE [LARGE SCALE GENOMIC DNA]</scope>
    <source>
        <strain evidence="4">Y-94</strain>
    </source>
</reference>
<evidence type="ECO:0000256" key="1">
    <source>
        <dbReference type="SAM" id="Coils"/>
    </source>
</evidence>
<proteinExistence type="predicted"/>
<feature type="region of interest" description="Disordered" evidence="2">
    <location>
        <begin position="77"/>
        <end position="103"/>
    </location>
</feature>
<keyword evidence="4" id="KW-1185">Reference proteome</keyword>
<feature type="region of interest" description="Disordered" evidence="2">
    <location>
        <begin position="125"/>
        <end position="149"/>
    </location>
</feature>
<evidence type="ECO:0000313" key="3">
    <source>
        <dbReference type="EMBL" id="GAM43970.1"/>
    </source>
</evidence>
<feature type="compositionally biased region" description="Polar residues" evidence="2">
    <location>
        <begin position="1"/>
        <end position="11"/>
    </location>
</feature>
<dbReference type="AlphaFoldDB" id="A0A6V8HPS8"/>
<gene>
    <name evidence="3" type="ORF">TCE0_060r19214</name>
</gene>
<sequence>MATRGPSLSSTDESRYRKEVLRLDEEEDAETAEDNIEARLVAEASELGLKIPDIQIAASLAATINAGILDFTIPAPAPAPSSSSSSTASGLRQHNNRPSFTHPRSFADLVRSSVASVDQLASSLSETTVSDRDHSGSIPSIDSFSTRPTSISSCDVRIIPQAAASHERPSWAQSPQQIYSPSSTSASASALRLAERKRSSFMSAIGRPFRKRRTPSAVNLPPNAHISLKKNESGGANTVIVETKPVRTVETERAEDAQIQGTLQVEVPVFDEAAMNRTMEDAQLKELYERHKAERSRFVQLQNELLDSLKAAHLAIVAERRLNNEKAEKAKKEWNTDFLARMEERQLSVEIDQIKEFEKSKRNSQTRIKYMEGYVSTSSPPPSPQLSSSEFESTSNGPQQQLRTVTRRQKEQLAQEYLDRNSMDRLHKARIKVLRERQEQQLQETTTRLERELDALISKNAEAILELERDHQRAEQEMLQVFDTKKTRLRRRWNIEEAIIRKRLEDQTGLPYGPLPIVSFSTPDDEEDEEGRHGNEREFLEFEIPILKNPFTSTTKES</sequence>
<feature type="compositionally biased region" description="Acidic residues" evidence="2">
    <location>
        <begin position="24"/>
        <end position="34"/>
    </location>
</feature>
<evidence type="ECO:0000256" key="2">
    <source>
        <dbReference type="SAM" id="MobiDB-lite"/>
    </source>
</evidence>
<evidence type="ECO:0000313" key="4">
    <source>
        <dbReference type="Proteomes" id="UP000053095"/>
    </source>
</evidence>
<dbReference type="EMBL" id="DF933856">
    <property type="protein sequence ID" value="GAM43970.1"/>
    <property type="molecule type" value="Genomic_DNA"/>
</dbReference>
<dbReference type="Proteomes" id="UP000053095">
    <property type="component" value="Unassembled WGS sequence"/>
</dbReference>
<feature type="compositionally biased region" description="Low complexity" evidence="2">
    <location>
        <begin position="385"/>
        <end position="395"/>
    </location>
</feature>
<accession>A0A6V8HPS8</accession>
<feature type="compositionally biased region" description="Basic and acidic residues" evidence="2">
    <location>
        <begin position="12"/>
        <end position="23"/>
    </location>
</feature>
<comment type="caution">
    <text evidence="3">The sequence shown here is derived from an EMBL/GenBank/DDBJ whole genome shotgun (WGS) entry which is preliminary data.</text>
</comment>
<organism evidence="3 4">
    <name type="scientific">Talaromyces pinophilus</name>
    <name type="common">Penicillium pinophilum</name>
    <dbReference type="NCBI Taxonomy" id="128442"/>
    <lineage>
        <taxon>Eukaryota</taxon>
        <taxon>Fungi</taxon>
        <taxon>Dikarya</taxon>
        <taxon>Ascomycota</taxon>
        <taxon>Pezizomycotina</taxon>
        <taxon>Eurotiomycetes</taxon>
        <taxon>Eurotiomycetidae</taxon>
        <taxon>Eurotiales</taxon>
        <taxon>Trichocomaceae</taxon>
        <taxon>Talaromyces</taxon>
        <taxon>Talaromyces sect. Talaromyces</taxon>
    </lineage>
</organism>
<feature type="region of interest" description="Disordered" evidence="2">
    <location>
        <begin position="512"/>
        <end position="538"/>
    </location>
</feature>
<feature type="compositionally biased region" description="Low complexity" evidence="2">
    <location>
        <begin position="80"/>
        <end position="89"/>
    </location>
</feature>
<feature type="compositionally biased region" description="Polar residues" evidence="2">
    <location>
        <begin position="90"/>
        <end position="99"/>
    </location>
</feature>
<feature type="region of interest" description="Disordered" evidence="2">
    <location>
        <begin position="374"/>
        <end position="404"/>
    </location>
</feature>
<feature type="coiled-coil region" evidence="1">
    <location>
        <begin position="435"/>
        <end position="484"/>
    </location>
</feature>
<feature type="compositionally biased region" description="Polar residues" evidence="2">
    <location>
        <begin position="137"/>
        <end position="149"/>
    </location>
</feature>
<feature type="region of interest" description="Disordered" evidence="2">
    <location>
        <begin position="1"/>
        <end position="34"/>
    </location>
</feature>
<feature type="region of interest" description="Disordered" evidence="2">
    <location>
        <begin position="165"/>
        <end position="184"/>
    </location>
</feature>